<evidence type="ECO:0000313" key="2">
    <source>
        <dbReference type="Proteomes" id="UP001281410"/>
    </source>
</evidence>
<gene>
    <name evidence="1" type="ORF">Dsin_012839</name>
</gene>
<proteinExistence type="predicted"/>
<accession>A0AAE0AK16</accession>
<protein>
    <submittedName>
        <fullName evidence="1">Uncharacterized protein</fullName>
    </submittedName>
</protein>
<evidence type="ECO:0000313" key="1">
    <source>
        <dbReference type="EMBL" id="KAK3218869.1"/>
    </source>
</evidence>
<reference evidence="1" key="1">
    <citation type="journal article" date="2023" name="Plant J.">
        <title>Genome sequences and population genomics provide insights into the demographic history, inbreeding, and mutation load of two 'living fossil' tree species of Dipteronia.</title>
        <authorList>
            <person name="Feng Y."/>
            <person name="Comes H.P."/>
            <person name="Chen J."/>
            <person name="Zhu S."/>
            <person name="Lu R."/>
            <person name="Zhang X."/>
            <person name="Li P."/>
            <person name="Qiu J."/>
            <person name="Olsen K.M."/>
            <person name="Qiu Y."/>
        </authorList>
    </citation>
    <scope>NUCLEOTIDE SEQUENCE</scope>
    <source>
        <strain evidence="1">NBL</strain>
    </source>
</reference>
<organism evidence="1 2">
    <name type="scientific">Dipteronia sinensis</name>
    <dbReference type="NCBI Taxonomy" id="43782"/>
    <lineage>
        <taxon>Eukaryota</taxon>
        <taxon>Viridiplantae</taxon>
        <taxon>Streptophyta</taxon>
        <taxon>Embryophyta</taxon>
        <taxon>Tracheophyta</taxon>
        <taxon>Spermatophyta</taxon>
        <taxon>Magnoliopsida</taxon>
        <taxon>eudicotyledons</taxon>
        <taxon>Gunneridae</taxon>
        <taxon>Pentapetalae</taxon>
        <taxon>rosids</taxon>
        <taxon>malvids</taxon>
        <taxon>Sapindales</taxon>
        <taxon>Sapindaceae</taxon>
        <taxon>Hippocastanoideae</taxon>
        <taxon>Acereae</taxon>
        <taxon>Dipteronia</taxon>
    </lineage>
</organism>
<name>A0AAE0AK16_9ROSI</name>
<dbReference type="Proteomes" id="UP001281410">
    <property type="component" value="Unassembled WGS sequence"/>
</dbReference>
<keyword evidence="2" id="KW-1185">Reference proteome</keyword>
<dbReference type="EMBL" id="JANJYJ010000004">
    <property type="protein sequence ID" value="KAK3218869.1"/>
    <property type="molecule type" value="Genomic_DNA"/>
</dbReference>
<comment type="caution">
    <text evidence="1">The sequence shown here is derived from an EMBL/GenBank/DDBJ whole genome shotgun (WGS) entry which is preliminary data.</text>
</comment>
<dbReference type="AlphaFoldDB" id="A0AAE0AK16"/>
<sequence length="96" mass="11228">MCLGPRPSINGLAFKQLSNLQKESLGEPFSEEEVWKALKDCDGNKAPRPDFFKSNWEEIKVDFMDFINEFYKETSIVKDVNRTFIALIPKLEDRWP</sequence>